<dbReference type="Pfam" id="PF03088">
    <property type="entry name" value="Str_synth"/>
    <property type="match status" value="1"/>
</dbReference>
<dbReference type="OrthoDB" id="3332247at2"/>
<dbReference type="EMBL" id="CP034587">
    <property type="protein sequence ID" value="AZQ69985.1"/>
    <property type="molecule type" value="Genomic_DNA"/>
</dbReference>
<keyword evidence="3" id="KW-0325">Glycoprotein</keyword>
<dbReference type="InterPro" id="IPR018119">
    <property type="entry name" value="Strictosidine_synth_cons-reg"/>
</dbReference>
<evidence type="ECO:0000256" key="3">
    <source>
        <dbReference type="ARBA" id="ARBA00023180"/>
    </source>
</evidence>
<evidence type="ECO:0000313" key="5">
    <source>
        <dbReference type="EMBL" id="AZQ69985.1"/>
    </source>
</evidence>
<keyword evidence="6" id="KW-1185">Reference proteome</keyword>
<evidence type="ECO:0000256" key="2">
    <source>
        <dbReference type="ARBA" id="ARBA00022553"/>
    </source>
</evidence>
<evidence type="ECO:0000256" key="1">
    <source>
        <dbReference type="ARBA" id="ARBA00009191"/>
    </source>
</evidence>
<dbReference type="PANTHER" id="PTHR10426:SF88">
    <property type="entry name" value="ADIPOCYTE PLASMA MEMBRANE-ASSOCIATED PROTEIN HEMOMUCIN-RELATED"/>
    <property type="match status" value="1"/>
</dbReference>
<dbReference type="SUPFAM" id="SSF63829">
    <property type="entry name" value="Calcium-dependent phosphotriesterase"/>
    <property type="match status" value="1"/>
</dbReference>
<dbReference type="RefSeq" id="WP_126912550.1">
    <property type="nucleotide sequence ID" value="NZ_CP034587.1"/>
</dbReference>
<name>A0A3Q9FTJ0_STRLT</name>
<proteinExistence type="inferred from homology"/>
<evidence type="ECO:0000259" key="4">
    <source>
        <dbReference type="Pfam" id="PF03088"/>
    </source>
</evidence>
<dbReference type="GO" id="GO:0012505">
    <property type="term" value="C:endomembrane system"/>
    <property type="evidence" value="ECO:0007669"/>
    <property type="project" value="TreeGrafter"/>
</dbReference>
<dbReference type="AlphaFoldDB" id="A0A3Q9FTJ0"/>
<dbReference type="Pfam" id="PF20067">
    <property type="entry name" value="SSL_N"/>
    <property type="match status" value="1"/>
</dbReference>
<accession>A0A3Q9FTJ0</accession>
<keyword evidence="2" id="KW-0597">Phosphoprotein</keyword>
<dbReference type="Proteomes" id="UP000267900">
    <property type="component" value="Chromosome"/>
</dbReference>
<sequence>MHEGQTREKPALRPVVWRPPRRPARARAAYSRVPLPPVRRVPLDGTGPEDVRVDAEGRILTGVSDGRILRLDPAGHRASAVADTGGRPLGLCPLPDGRLLVCDAERGLLRVEPGSGRVETLLREAAGRPLGVCSNAVVAPDGAVYVTDASGRFPLRHWMGDLLEHSGTGRLIRYEPGSGTAEVVLDRLQFANGVALAPDGSFLVVAETGAYRLTRLWLTGHRAGESDVFADGLPGFPDNLSTGPGGLIWVAMAAPRQPALDLLHRTHPALRRAAWALPDALRPGPKATAWVIALDSSGRLAHDLQRPGRDFRMVTSVCEHDGRLYLGSLTESALGVVPAVPEPSVRLSRGR</sequence>
<reference evidence="5 6" key="1">
    <citation type="submission" date="2018-12" db="EMBL/GenBank/DDBJ databases">
        <title>The whole draft genome of Streptomyce luteoverticillatus CGMCC 15060.</title>
        <authorList>
            <person name="Feng Z."/>
            <person name="Chen G."/>
            <person name="Zhang J."/>
            <person name="Zhu H."/>
            <person name="Yu X."/>
            <person name="Zhang W."/>
            <person name="Zhang X."/>
        </authorList>
    </citation>
    <scope>NUCLEOTIDE SEQUENCE [LARGE SCALE GENOMIC DNA]</scope>
    <source>
        <strain evidence="5 6">CGMCC 15060</strain>
    </source>
</reference>
<dbReference type="GO" id="GO:0016787">
    <property type="term" value="F:hydrolase activity"/>
    <property type="evidence" value="ECO:0007669"/>
    <property type="project" value="TreeGrafter"/>
</dbReference>
<dbReference type="InterPro" id="IPR011042">
    <property type="entry name" value="6-blade_b-propeller_TolB-like"/>
</dbReference>
<evidence type="ECO:0000313" key="6">
    <source>
        <dbReference type="Proteomes" id="UP000267900"/>
    </source>
</evidence>
<feature type="domain" description="Strictosidine synthase conserved region" evidence="4">
    <location>
        <begin position="138"/>
        <end position="220"/>
    </location>
</feature>
<protein>
    <submittedName>
        <fullName evidence="5">SMP-30/gluconolactonase/LRE family protein</fullName>
    </submittedName>
</protein>
<gene>
    <name evidence="5" type="ORF">EKH77_01015</name>
</gene>
<organism evidence="5 6">
    <name type="scientific">Streptomyces luteoverticillatus</name>
    <name type="common">Streptoverticillium luteoverticillatus</name>
    <dbReference type="NCBI Taxonomy" id="66425"/>
    <lineage>
        <taxon>Bacteria</taxon>
        <taxon>Bacillati</taxon>
        <taxon>Actinomycetota</taxon>
        <taxon>Actinomycetes</taxon>
        <taxon>Kitasatosporales</taxon>
        <taxon>Streptomycetaceae</taxon>
        <taxon>Streptomyces</taxon>
    </lineage>
</organism>
<dbReference type="Gene3D" id="2.120.10.30">
    <property type="entry name" value="TolB, C-terminal domain"/>
    <property type="match status" value="1"/>
</dbReference>
<comment type="similarity">
    <text evidence="1">Belongs to the strictosidine synthase family.</text>
</comment>
<dbReference type="PANTHER" id="PTHR10426">
    <property type="entry name" value="STRICTOSIDINE SYNTHASE-RELATED"/>
    <property type="match status" value="1"/>
</dbReference>